<protein>
    <recommendedName>
        <fullName evidence="1">SIS domain-containing protein</fullName>
    </recommendedName>
</protein>
<dbReference type="PANTHER" id="PTHR38418:SF2">
    <property type="entry name" value="SUGAR ISOMERASE, KPSF_GUTQ (AFU_ORTHOLOGUE AFUA_6G08860)"/>
    <property type="match status" value="1"/>
</dbReference>
<dbReference type="GO" id="GO:1901135">
    <property type="term" value="P:carbohydrate derivative metabolic process"/>
    <property type="evidence" value="ECO:0007669"/>
    <property type="project" value="InterPro"/>
</dbReference>
<organism evidence="2">
    <name type="scientific">uncultured organism MedDCM-OCT-S08-C1481</name>
    <dbReference type="NCBI Taxonomy" id="743630"/>
    <lineage>
        <taxon>unclassified sequences</taxon>
        <taxon>environmental samples</taxon>
    </lineage>
</organism>
<evidence type="ECO:0000259" key="1">
    <source>
        <dbReference type="PROSITE" id="PS51464"/>
    </source>
</evidence>
<dbReference type="PANTHER" id="PTHR38418">
    <property type="entry name" value="SUGAR ISOMERASE, KPSF/GUTQ (AFU_ORTHOLOGUE AFUA_6G08860)"/>
    <property type="match status" value="1"/>
</dbReference>
<dbReference type="InterPro" id="IPR046348">
    <property type="entry name" value="SIS_dom_sf"/>
</dbReference>
<dbReference type="InterPro" id="IPR001347">
    <property type="entry name" value="SIS_dom"/>
</dbReference>
<proteinExistence type="predicted"/>
<dbReference type="Pfam" id="PF01380">
    <property type="entry name" value="SIS"/>
    <property type="match status" value="1"/>
</dbReference>
<evidence type="ECO:0000313" key="2">
    <source>
        <dbReference type="EMBL" id="ADD96279.1"/>
    </source>
</evidence>
<dbReference type="EMBL" id="GU943129">
    <property type="protein sequence ID" value="ADD96279.1"/>
    <property type="molecule type" value="Genomic_DNA"/>
</dbReference>
<dbReference type="PROSITE" id="PS51464">
    <property type="entry name" value="SIS"/>
    <property type="match status" value="1"/>
</dbReference>
<sequence length="83" mass="9363">MIEHVNFIHATEALHGDMGVINSNDIIIFYSNSGDTEEIVKLVPLLKVLKCKIISITGNKKYTASKIFRFSSRCLCYQRGLSK</sequence>
<accession>D6PKM8</accession>
<dbReference type="Gene3D" id="3.40.50.10490">
    <property type="entry name" value="Glucose-6-phosphate isomerase like protein, domain 1"/>
    <property type="match status" value="1"/>
</dbReference>
<dbReference type="AlphaFoldDB" id="D6PKM8"/>
<reference evidence="2" key="1">
    <citation type="journal article" date="2010" name="ISME J.">
        <title>Metagenome of the Mediterranean deep chlorophyll maximum studied by direct and fosmid library 454 pyrosequencing.</title>
        <authorList>
            <person name="Ghai R."/>
            <person name="Martin-Cuadrado A.B."/>
            <person name="Molto A.G."/>
            <person name="Heredia I.G."/>
            <person name="Cabrera R."/>
            <person name="Martin J."/>
            <person name="Verdu M."/>
            <person name="Deschamps P."/>
            <person name="Moreira D."/>
            <person name="Lopez-Garcia P."/>
            <person name="Mira A."/>
            <person name="Rodriguez-Valera F."/>
        </authorList>
    </citation>
    <scope>NUCLEOTIDE SEQUENCE</scope>
</reference>
<name>D6PKM8_9ZZZZ</name>
<dbReference type="SUPFAM" id="SSF53697">
    <property type="entry name" value="SIS domain"/>
    <property type="match status" value="1"/>
</dbReference>
<feature type="domain" description="SIS" evidence="1">
    <location>
        <begin position="1"/>
        <end position="83"/>
    </location>
</feature>
<dbReference type="GO" id="GO:0097367">
    <property type="term" value="F:carbohydrate derivative binding"/>
    <property type="evidence" value="ECO:0007669"/>
    <property type="project" value="InterPro"/>
</dbReference>